<accession>A0A285SWU4</accession>
<dbReference type="RefSeq" id="WP_097070437.1">
    <property type="nucleotide sequence ID" value="NZ_OBMT01000008.1"/>
</dbReference>
<evidence type="ECO:0000313" key="2">
    <source>
        <dbReference type="Proteomes" id="UP000219111"/>
    </source>
</evidence>
<name>A0A285SWU4_9RHOB</name>
<evidence type="ECO:0000313" key="1">
    <source>
        <dbReference type="EMBL" id="SOC11033.1"/>
    </source>
</evidence>
<protein>
    <submittedName>
        <fullName evidence="1">Uncharacterized protein</fullName>
    </submittedName>
</protein>
<proteinExistence type="predicted"/>
<dbReference type="AlphaFoldDB" id="A0A285SWU4"/>
<gene>
    <name evidence="1" type="ORF">SAMN05877831_108147</name>
</gene>
<keyword evidence="2" id="KW-1185">Reference proteome</keyword>
<reference evidence="2" key="1">
    <citation type="submission" date="2017-08" db="EMBL/GenBank/DDBJ databases">
        <authorList>
            <person name="Varghese N."/>
            <person name="Submissions S."/>
        </authorList>
    </citation>
    <scope>NUCLEOTIDE SEQUENCE [LARGE SCALE GENOMIC DNA]</scope>
    <source>
        <strain evidence="2">JA276</strain>
    </source>
</reference>
<dbReference type="Proteomes" id="UP000219111">
    <property type="component" value="Unassembled WGS sequence"/>
</dbReference>
<organism evidence="1 2">
    <name type="scientific">Rhodobacter maris</name>
    <dbReference type="NCBI Taxonomy" id="446682"/>
    <lineage>
        <taxon>Bacteria</taxon>
        <taxon>Pseudomonadati</taxon>
        <taxon>Pseudomonadota</taxon>
        <taxon>Alphaproteobacteria</taxon>
        <taxon>Rhodobacterales</taxon>
        <taxon>Rhodobacter group</taxon>
        <taxon>Rhodobacter</taxon>
    </lineage>
</organism>
<dbReference type="EMBL" id="OBMT01000008">
    <property type="protein sequence ID" value="SOC11033.1"/>
    <property type="molecule type" value="Genomic_DNA"/>
</dbReference>
<sequence length="80" mass="9057">MAYIVMKQYTPKELARKWGKRAWRETPAQIVAIPFPEGVLFGAEQRYSAQRVSFFLSVEDARIIGEKLLAAAREAENAVS</sequence>